<evidence type="ECO:0000256" key="1">
    <source>
        <dbReference type="ARBA" id="ARBA00006773"/>
    </source>
</evidence>
<dbReference type="GO" id="GO:0006146">
    <property type="term" value="P:adenine catabolic process"/>
    <property type="evidence" value="ECO:0007669"/>
    <property type="project" value="InterPro"/>
</dbReference>
<keyword evidence="3 6" id="KW-0378">Hydrolase</keyword>
<dbReference type="RefSeq" id="WP_176942025.1">
    <property type="nucleotide sequence ID" value="NZ_JABZEC010000001.1"/>
</dbReference>
<dbReference type="SUPFAM" id="SSF51338">
    <property type="entry name" value="Composite domain of metallo-dependent hydrolases"/>
    <property type="match status" value="1"/>
</dbReference>
<dbReference type="PANTHER" id="PTHR11113">
    <property type="entry name" value="N-ACETYLGLUCOSAMINE-6-PHOSPHATE DEACETYLASE"/>
    <property type="match status" value="1"/>
</dbReference>
<dbReference type="Proteomes" id="UP000563523">
    <property type="component" value="Unassembled WGS sequence"/>
</dbReference>
<evidence type="ECO:0000259" key="8">
    <source>
        <dbReference type="Pfam" id="PF13382"/>
    </source>
</evidence>
<comment type="similarity">
    <text evidence="1 6">Belongs to the metallo-dependent hydrolases superfamily. Adenine deaminase family.</text>
</comment>
<evidence type="ECO:0000313" key="10">
    <source>
        <dbReference type="Proteomes" id="UP000563523"/>
    </source>
</evidence>
<accession>A0A850R0I1</accession>
<dbReference type="EC" id="3.5.4.2" evidence="2 6"/>
<evidence type="ECO:0000259" key="7">
    <source>
        <dbReference type="Pfam" id="PF01979"/>
    </source>
</evidence>
<dbReference type="InterPro" id="IPR032466">
    <property type="entry name" value="Metal_Hydrolase"/>
</dbReference>
<keyword evidence="4 6" id="KW-0464">Manganese</keyword>
<dbReference type="GO" id="GO:0000034">
    <property type="term" value="F:adenine deaminase activity"/>
    <property type="evidence" value="ECO:0007669"/>
    <property type="project" value="UniProtKB-UniRule"/>
</dbReference>
<dbReference type="PANTHER" id="PTHR11113:SF2">
    <property type="entry name" value="ADENINE DEAMINASE"/>
    <property type="match status" value="1"/>
</dbReference>
<dbReference type="SUPFAM" id="SSF51556">
    <property type="entry name" value="Metallo-dependent hydrolases"/>
    <property type="match status" value="1"/>
</dbReference>
<evidence type="ECO:0000256" key="4">
    <source>
        <dbReference type="ARBA" id="ARBA00023211"/>
    </source>
</evidence>
<evidence type="ECO:0000256" key="2">
    <source>
        <dbReference type="ARBA" id="ARBA00012782"/>
    </source>
</evidence>
<evidence type="ECO:0000256" key="6">
    <source>
        <dbReference type="HAMAP-Rule" id="MF_01518"/>
    </source>
</evidence>
<dbReference type="InterPro" id="IPR026912">
    <property type="entry name" value="Adenine_deam_C"/>
</dbReference>
<feature type="domain" description="Amidohydrolase-related" evidence="7">
    <location>
        <begin position="55"/>
        <end position="338"/>
    </location>
</feature>
<comment type="cofactor">
    <cofactor evidence="6">
        <name>Mn(2+)</name>
        <dbReference type="ChEBI" id="CHEBI:29035"/>
    </cofactor>
</comment>
<dbReference type="EMBL" id="JABZEC010000001">
    <property type="protein sequence ID" value="NVY95860.1"/>
    <property type="molecule type" value="Genomic_DNA"/>
</dbReference>
<dbReference type="HAMAP" id="MF_01518">
    <property type="entry name" value="Adenine_deamin"/>
    <property type="match status" value="1"/>
</dbReference>
<protein>
    <recommendedName>
        <fullName evidence="2 6">Adenine deaminase</fullName>
        <shortName evidence="6">Adenase</shortName>
        <shortName evidence="6">Adenine aminase</shortName>
        <ecNumber evidence="2 6">3.5.4.2</ecNumber>
    </recommendedName>
</protein>
<gene>
    <name evidence="6" type="primary">ade</name>
    <name evidence="9" type="ORF">HU830_01375</name>
</gene>
<reference evidence="9 10" key="1">
    <citation type="submission" date="2020-06" db="EMBL/GenBank/DDBJ databases">
        <authorList>
            <person name="Kang J."/>
        </authorList>
    </citation>
    <scope>NUCLEOTIDE SEQUENCE [LARGE SCALE GENOMIC DNA]</scope>
    <source>
        <strain evidence="9 10">DCY120</strain>
    </source>
</reference>
<dbReference type="AlphaFoldDB" id="A0A850R0I1"/>
<evidence type="ECO:0000256" key="3">
    <source>
        <dbReference type="ARBA" id="ARBA00022801"/>
    </source>
</evidence>
<dbReference type="Pfam" id="PF01979">
    <property type="entry name" value="Amidohydro_1"/>
    <property type="match status" value="1"/>
</dbReference>
<dbReference type="InterPro" id="IPR011059">
    <property type="entry name" value="Metal-dep_hydrolase_composite"/>
</dbReference>
<sequence length="566" mass="62130">MAQVDLLIKNALVYNSVLRDFIPQAVTVLDGKFYWLTSDYSEVQAQETLDLAGKYLVPGLVDSHMHIESSMTTPENFGRAVAPWGTTTVVADAHEVANVAGLAGLEAFMKQPAPIDIFYAIPSSVPATNPDLETTGGTIGVPEVQALLQNPQVICLGEAMNFQGITSETQSLIRQIIASCRKIRPTMPLEGHCPRYQGLDLARFIFSGITSDHTQQTAASVVEKVLNGMFVQLQRKSITPEVIQAVQKHQLEEHIALVTDDVLPDDLTHGHLNALVQLAIQCGLDPKMAIYLATYTPARRMGLWDRGSITPGRQADFIVLDDYQKFQIAAVYKNGQLVPDETAWEKSQTNFLPELEQSVHARKLTTTDLELQVPQEGGTVKTNVIAINEQGTFTERSQRSLKVINHQVQWKESGLALLLVQERYGKSQRLAYGLVANSLTQPGAVGATWAHDHHNIMILGTDSQSILAIQHQLIAQQGGYLVAQQGKITANAPLPLGGIISPAPMPVLSRQIQQVRQKMRELGYRNPNEIMSFSTLSLLVSPALKISDRGLFDVPSQTPVPLFESD</sequence>
<organism evidence="9 10">
    <name type="scientific">Bombilactobacillus apium</name>
    <dbReference type="NCBI Taxonomy" id="2675299"/>
    <lineage>
        <taxon>Bacteria</taxon>
        <taxon>Bacillati</taxon>
        <taxon>Bacillota</taxon>
        <taxon>Bacilli</taxon>
        <taxon>Lactobacillales</taxon>
        <taxon>Lactobacillaceae</taxon>
        <taxon>Bombilactobacillus</taxon>
    </lineage>
</organism>
<evidence type="ECO:0000256" key="5">
    <source>
        <dbReference type="ARBA" id="ARBA00047720"/>
    </source>
</evidence>
<dbReference type="InterPro" id="IPR006679">
    <property type="entry name" value="Adenine_deam"/>
</dbReference>
<dbReference type="InterPro" id="IPR006680">
    <property type="entry name" value="Amidohydro-rel"/>
</dbReference>
<keyword evidence="10" id="KW-1185">Reference proteome</keyword>
<dbReference type="Gene3D" id="2.30.40.10">
    <property type="entry name" value="Urease, subunit C, domain 1"/>
    <property type="match status" value="1"/>
</dbReference>
<evidence type="ECO:0000313" key="9">
    <source>
        <dbReference type="EMBL" id="NVY95860.1"/>
    </source>
</evidence>
<proteinExistence type="inferred from homology"/>
<comment type="catalytic activity">
    <reaction evidence="5 6">
        <text>adenine + H2O + H(+) = hypoxanthine + NH4(+)</text>
        <dbReference type="Rhea" id="RHEA:23688"/>
        <dbReference type="ChEBI" id="CHEBI:15377"/>
        <dbReference type="ChEBI" id="CHEBI:15378"/>
        <dbReference type="ChEBI" id="CHEBI:16708"/>
        <dbReference type="ChEBI" id="CHEBI:17368"/>
        <dbReference type="ChEBI" id="CHEBI:28938"/>
        <dbReference type="EC" id="3.5.4.2"/>
    </reaction>
</comment>
<comment type="caution">
    <text evidence="9">The sequence shown here is derived from an EMBL/GenBank/DDBJ whole genome shotgun (WGS) entry which is preliminary data.</text>
</comment>
<dbReference type="Pfam" id="PF13382">
    <property type="entry name" value="Adenine_deam_C"/>
    <property type="match status" value="1"/>
</dbReference>
<dbReference type="Gene3D" id="3.20.20.140">
    <property type="entry name" value="Metal-dependent hydrolases"/>
    <property type="match status" value="1"/>
</dbReference>
<feature type="domain" description="Adenine deaminase C-terminal" evidence="8">
    <location>
        <begin position="392"/>
        <end position="556"/>
    </location>
</feature>
<name>A0A850R0I1_9LACO</name>